<evidence type="ECO:0000256" key="3">
    <source>
        <dbReference type="ARBA" id="ARBA00023134"/>
    </source>
</evidence>
<feature type="domain" description="Tr-type G" evidence="4">
    <location>
        <begin position="8"/>
        <end position="220"/>
    </location>
</feature>
<evidence type="ECO:0000256" key="1">
    <source>
        <dbReference type="ARBA" id="ARBA00007249"/>
    </source>
</evidence>
<dbReference type="AlphaFoldDB" id="A0A8K1FIF0"/>
<dbReference type="Proteomes" id="UP000794436">
    <property type="component" value="Unassembled WGS sequence"/>
</dbReference>
<dbReference type="EMBL" id="SPLM01000074">
    <property type="protein sequence ID" value="TMW62009.1"/>
    <property type="molecule type" value="Genomic_DNA"/>
</dbReference>
<comment type="similarity">
    <text evidence="1">Belongs to the TRAFAC class translation factor GTPase superfamily. Classic translation factor GTPase family. EF-Tu/EF-1A subfamily.</text>
</comment>
<keyword evidence="3" id="KW-0342">GTP-binding</keyword>
<sequence>MEPTDDQRTRLSVVAFGPLDSGKSTTLGHLMYLVGAVSQREMDKIEHNFAWIFDKRQDARERGITIDVSIGSQTLYTSQRAFTVVDTPGHLSFFKNTVTGMALADCGLLVIPPGSLVQSEELAVVRDQLITASTFGIKQVIVAVNKMNSVGYSNESFDQVKTEVAELMKTTGYSPEMVTFIPISAWNDDNLIQKSPRMAWYDGPTLLDALDNLTPPHRPTEKPLRVTLQDAYKVSGVGTVAVGRVETGILKRGMNVAFSPTGASSNVLSIEMNNQAVAEAGPGDHIGFCLPGVSTKELKRGFVASDVHKDPVQKAIEFTAQLVFLHLDGKLGVGANLVVHCHTTRVACRVKTIIAHVDRQTGAVVDGDTEYMTKGDSWVVVLEPTQPMTVEAFREYPSLGRLVLREQNRVIGVGVVKSVQKAP</sequence>
<evidence type="ECO:0000256" key="2">
    <source>
        <dbReference type="ARBA" id="ARBA00022741"/>
    </source>
</evidence>
<reference evidence="5" key="1">
    <citation type="submission" date="2019-03" db="EMBL/GenBank/DDBJ databases">
        <title>Long read genome sequence of the mycoparasitic Pythium oligandrum ATCC 38472 isolated from sugarbeet rhizosphere.</title>
        <authorList>
            <person name="Gaulin E."/>
        </authorList>
    </citation>
    <scope>NUCLEOTIDE SEQUENCE</scope>
    <source>
        <strain evidence="5">ATCC 38472_TT</strain>
    </source>
</reference>
<dbReference type="GO" id="GO:0003924">
    <property type="term" value="F:GTPase activity"/>
    <property type="evidence" value="ECO:0007669"/>
    <property type="project" value="InterPro"/>
</dbReference>
<dbReference type="Gene3D" id="2.40.30.10">
    <property type="entry name" value="Translation factors"/>
    <property type="match status" value="2"/>
</dbReference>
<name>A0A8K1FIF0_PYTOL</name>
<dbReference type="InterPro" id="IPR054696">
    <property type="entry name" value="GTP-eEF1A_C"/>
</dbReference>
<dbReference type="Gene3D" id="3.40.50.300">
    <property type="entry name" value="P-loop containing nucleotide triphosphate hydrolases"/>
    <property type="match status" value="1"/>
</dbReference>
<dbReference type="OrthoDB" id="407705at2759"/>
<dbReference type="SUPFAM" id="SSF52540">
    <property type="entry name" value="P-loop containing nucleoside triphosphate hydrolases"/>
    <property type="match status" value="1"/>
</dbReference>
<dbReference type="InterPro" id="IPR004161">
    <property type="entry name" value="EFTu-like_2"/>
</dbReference>
<dbReference type="Pfam" id="PF00009">
    <property type="entry name" value="GTP_EFTU"/>
    <property type="match status" value="1"/>
</dbReference>
<dbReference type="PROSITE" id="PS51722">
    <property type="entry name" value="G_TR_2"/>
    <property type="match status" value="1"/>
</dbReference>
<evidence type="ECO:0000313" key="6">
    <source>
        <dbReference type="Proteomes" id="UP000794436"/>
    </source>
</evidence>
<gene>
    <name evidence="5" type="ORF">Poli38472_009502</name>
</gene>
<organism evidence="5 6">
    <name type="scientific">Pythium oligandrum</name>
    <name type="common">Mycoparasitic fungus</name>
    <dbReference type="NCBI Taxonomy" id="41045"/>
    <lineage>
        <taxon>Eukaryota</taxon>
        <taxon>Sar</taxon>
        <taxon>Stramenopiles</taxon>
        <taxon>Oomycota</taxon>
        <taxon>Peronosporomycetes</taxon>
        <taxon>Pythiales</taxon>
        <taxon>Pythiaceae</taxon>
        <taxon>Pythium</taxon>
    </lineage>
</organism>
<dbReference type="InterPro" id="IPR000795">
    <property type="entry name" value="T_Tr_GTP-bd_dom"/>
</dbReference>
<protein>
    <recommendedName>
        <fullName evidence="4">Tr-type G domain-containing protein</fullName>
    </recommendedName>
</protein>
<dbReference type="Pfam" id="PF03144">
    <property type="entry name" value="GTP_EFTU_D2"/>
    <property type="match status" value="1"/>
</dbReference>
<proteinExistence type="inferred from homology"/>
<dbReference type="PANTHER" id="PTHR23115">
    <property type="entry name" value="TRANSLATION FACTOR"/>
    <property type="match status" value="1"/>
</dbReference>
<keyword evidence="2" id="KW-0547">Nucleotide-binding</keyword>
<dbReference type="GO" id="GO:0005525">
    <property type="term" value="F:GTP binding"/>
    <property type="evidence" value="ECO:0007669"/>
    <property type="project" value="UniProtKB-KW"/>
</dbReference>
<evidence type="ECO:0000313" key="5">
    <source>
        <dbReference type="EMBL" id="TMW62009.1"/>
    </source>
</evidence>
<dbReference type="InterPro" id="IPR027417">
    <property type="entry name" value="P-loop_NTPase"/>
</dbReference>
<dbReference type="Pfam" id="PF22594">
    <property type="entry name" value="GTP-eEF1A_C"/>
    <property type="match status" value="1"/>
</dbReference>
<dbReference type="InterPro" id="IPR009001">
    <property type="entry name" value="Transl_elong_EF1A/Init_IF2_C"/>
</dbReference>
<dbReference type="InterPro" id="IPR009000">
    <property type="entry name" value="Transl_B-barrel_sf"/>
</dbReference>
<dbReference type="CDD" id="cd03693">
    <property type="entry name" value="EF1_alpha_II"/>
    <property type="match status" value="1"/>
</dbReference>
<keyword evidence="6" id="KW-1185">Reference proteome</keyword>
<comment type="caution">
    <text evidence="5">The sequence shown here is derived from an EMBL/GenBank/DDBJ whole genome shotgun (WGS) entry which is preliminary data.</text>
</comment>
<accession>A0A8K1FIF0</accession>
<evidence type="ECO:0000259" key="4">
    <source>
        <dbReference type="PROSITE" id="PS51722"/>
    </source>
</evidence>
<dbReference type="PRINTS" id="PR00315">
    <property type="entry name" value="ELONGATNFCT"/>
</dbReference>
<dbReference type="SUPFAM" id="SSF50447">
    <property type="entry name" value="Translation proteins"/>
    <property type="match status" value="1"/>
</dbReference>
<dbReference type="SUPFAM" id="SSF50465">
    <property type="entry name" value="EF-Tu/eEF-1alpha/eIF2-gamma C-terminal domain"/>
    <property type="match status" value="1"/>
</dbReference>
<dbReference type="InterPro" id="IPR050100">
    <property type="entry name" value="TRAFAC_GTPase_members"/>
</dbReference>